<dbReference type="Pfam" id="PF07690">
    <property type="entry name" value="MFS_1"/>
    <property type="match status" value="1"/>
</dbReference>
<dbReference type="InterPro" id="IPR051788">
    <property type="entry name" value="MFS_Transporter"/>
</dbReference>
<dbReference type="EMBL" id="GL996514">
    <property type="protein sequence ID" value="EGV65454.1"/>
    <property type="molecule type" value="Genomic_DNA"/>
</dbReference>
<evidence type="ECO:0000256" key="1">
    <source>
        <dbReference type="ARBA" id="ARBA00004141"/>
    </source>
</evidence>
<dbReference type="InterPro" id="IPR036259">
    <property type="entry name" value="MFS_trans_sf"/>
</dbReference>
<evidence type="ECO:0000256" key="2">
    <source>
        <dbReference type="ARBA" id="ARBA00022692"/>
    </source>
</evidence>
<accession>G3B0R1</accession>
<dbReference type="HOGENOM" id="CLU_021993_1_0_1"/>
<keyword evidence="4 5" id="KW-0472">Membrane</keyword>
<feature type="chain" id="PRO_5003442786" description="Major facilitator superfamily (MFS) profile domain-containing protein" evidence="6">
    <location>
        <begin position="29"/>
        <end position="416"/>
    </location>
</feature>
<evidence type="ECO:0000313" key="9">
    <source>
        <dbReference type="Proteomes" id="UP000000707"/>
    </source>
</evidence>
<evidence type="ECO:0000259" key="7">
    <source>
        <dbReference type="PROSITE" id="PS50850"/>
    </source>
</evidence>
<feature type="transmembrane region" description="Helical" evidence="5">
    <location>
        <begin position="44"/>
        <end position="65"/>
    </location>
</feature>
<feature type="transmembrane region" description="Helical" evidence="5">
    <location>
        <begin position="99"/>
        <end position="117"/>
    </location>
</feature>
<evidence type="ECO:0000313" key="8">
    <source>
        <dbReference type="EMBL" id="EGV65454.1"/>
    </source>
</evidence>
<dbReference type="AlphaFoldDB" id="G3B0R1"/>
<dbReference type="OrthoDB" id="413079at2759"/>
<protein>
    <recommendedName>
        <fullName evidence="7">Major facilitator superfamily (MFS) profile domain-containing protein</fullName>
    </recommendedName>
</protein>
<dbReference type="PROSITE" id="PS50850">
    <property type="entry name" value="MFS"/>
    <property type="match status" value="1"/>
</dbReference>
<dbReference type="Gene3D" id="1.20.1250.20">
    <property type="entry name" value="MFS general substrate transporter like domains"/>
    <property type="match status" value="2"/>
</dbReference>
<dbReference type="InterPro" id="IPR020846">
    <property type="entry name" value="MFS_dom"/>
</dbReference>
<feature type="signal peptide" evidence="6">
    <location>
        <begin position="1"/>
        <end position="28"/>
    </location>
</feature>
<name>G3B0R1_CANTC</name>
<dbReference type="InterPro" id="IPR011701">
    <property type="entry name" value="MFS"/>
</dbReference>
<feature type="transmembrane region" description="Helical" evidence="5">
    <location>
        <begin position="165"/>
        <end position="185"/>
    </location>
</feature>
<gene>
    <name evidence="8" type="ORF">CANTEDRAFT_102787</name>
</gene>
<dbReference type="Proteomes" id="UP000000707">
    <property type="component" value="Unassembled WGS sequence"/>
</dbReference>
<evidence type="ECO:0000256" key="5">
    <source>
        <dbReference type="SAM" id="Phobius"/>
    </source>
</evidence>
<dbReference type="GO" id="GO:0022857">
    <property type="term" value="F:transmembrane transporter activity"/>
    <property type="evidence" value="ECO:0007669"/>
    <property type="project" value="InterPro"/>
</dbReference>
<keyword evidence="2 5" id="KW-0812">Transmembrane</keyword>
<comment type="subcellular location">
    <subcellularLocation>
        <location evidence="1">Membrane</location>
        <topology evidence="1">Multi-pass membrane protein</topology>
    </subcellularLocation>
</comment>
<reference evidence="8 9" key="1">
    <citation type="journal article" date="2011" name="Proc. Natl. Acad. Sci. U.S.A.">
        <title>Comparative genomics of xylose-fermenting fungi for enhanced biofuel production.</title>
        <authorList>
            <person name="Wohlbach D.J."/>
            <person name="Kuo A."/>
            <person name="Sato T.K."/>
            <person name="Potts K.M."/>
            <person name="Salamov A.A."/>
            <person name="LaButti K.M."/>
            <person name="Sun H."/>
            <person name="Clum A."/>
            <person name="Pangilinan J.L."/>
            <person name="Lindquist E.A."/>
            <person name="Lucas S."/>
            <person name="Lapidus A."/>
            <person name="Jin M."/>
            <person name="Gunawan C."/>
            <person name="Balan V."/>
            <person name="Dale B.E."/>
            <person name="Jeffries T.W."/>
            <person name="Zinkel R."/>
            <person name="Barry K.W."/>
            <person name="Grigoriev I.V."/>
            <person name="Gasch A.P."/>
        </authorList>
    </citation>
    <scope>NUCLEOTIDE SEQUENCE [LARGE SCALE GENOMIC DNA]</scope>
    <source>
        <strain evidence="9">ATCC 10573 / BCRC 21748 / CBS 615 / JCM 9827 / NBRC 10315 / NRRL Y-1498 / VKM Y-70</strain>
    </source>
</reference>
<sequence length="416" mass="45825">MTPNNPPKNIWRMLAVCFFMLICGASDATPGVVLPEIESYYKISYGVVSIIWVGNAFGFILVACISHKMESWFNHRNLLLIGTGLAMLMYAIVSSGTKYPVIVIGFFFGGAGLAINLSKSNVFMSRFGDKSATYLSYAQCCYGVGATVSPLIATAFVSSGIKFHFFYLVLLGCALTAFVLFFLSFSGAETDLAPWEAEYRDENKGSDKDHRELLKASLKNKVTWLMALFTFFYQGAEVAVGGWIVTYLIDYRGGRQSVGYVASGFWSGVALGRLFLTRPLYKWVGPRRSVFICSLTAMVFIGLTWAVPSIIAAGVLVSLAGFFVGPNYPTMLKLASDMFPRKIHIISLTITTAFGSSGGAFFPFIIGMAAQKLGAFVVLPGFLILYTLMLAFWVALPNKDRRIKDGDKFGLWQRIW</sequence>
<dbReference type="PANTHER" id="PTHR23514">
    <property type="entry name" value="BYPASS OF STOP CODON PROTEIN 6"/>
    <property type="match status" value="1"/>
</dbReference>
<feature type="transmembrane region" description="Helical" evidence="5">
    <location>
        <begin position="77"/>
        <end position="93"/>
    </location>
</feature>
<keyword evidence="9" id="KW-1185">Reference proteome</keyword>
<feature type="domain" description="Major facilitator superfamily (MFS) profile" evidence="7">
    <location>
        <begin position="12"/>
        <end position="398"/>
    </location>
</feature>
<feature type="transmembrane region" description="Helical" evidence="5">
    <location>
        <begin position="345"/>
        <end position="367"/>
    </location>
</feature>
<organism evidence="9">
    <name type="scientific">Candida tenuis (strain ATCC 10573 / BCRC 21748 / CBS 615 / JCM 9827 / NBRC 10315 / NRRL Y-1498 / VKM Y-70)</name>
    <name type="common">Yeast</name>
    <name type="synonym">Yamadazyma tenuis</name>
    <dbReference type="NCBI Taxonomy" id="590646"/>
    <lineage>
        <taxon>Eukaryota</taxon>
        <taxon>Fungi</taxon>
        <taxon>Dikarya</taxon>
        <taxon>Ascomycota</taxon>
        <taxon>Saccharomycotina</taxon>
        <taxon>Pichiomycetes</taxon>
        <taxon>Debaryomycetaceae</taxon>
        <taxon>Yamadazyma</taxon>
    </lineage>
</organism>
<feature type="transmembrane region" description="Helical" evidence="5">
    <location>
        <begin position="222"/>
        <end position="245"/>
    </location>
</feature>
<feature type="transmembrane region" description="Helical" evidence="5">
    <location>
        <begin position="373"/>
        <end position="396"/>
    </location>
</feature>
<keyword evidence="6" id="KW-0732">Signal</keyword>
<dbReference type="GO" id="GO:0016020">
    <property type="term" value="C:membrane"/>
    <property type="evidence" value="ECO:0007669"/>
    <property type="project" value="UniProtKB-SubCell"/>
</dbReference>
<evidence type="ECO:0000256" key="3">
    <source>
        <dbReference type="ARBA" id="ARBA00022989"/>
    </source>
</evidence>
<dbReference type="eggNOG" id="ENOG502QU6M">
    <property type="taxonomic scope" value="Eukaryota"/>
</dbReference>
<dbReference type="SUPFAM" id="SSF103473">
    <property type="entry name" value="MFS general substrate transporter"/>
    <property type="match status" value="1"/>
</dbReference>
<dbReference type="FunFam" id="1.20.1250.20:FF:000286">
    <property type="entry name" value="MFS efflux transporter"/>
    <property type="match status" value="1"/>
</dbReference>
<feature type="transmembrane region" description="Helical" evidence="5">
    <location>
        <begin position="257"/>
        <end position="276"/>
    </location>
</feature>
<dbReference type="PANTHER" id="PTHR23514:SF6">
    <property type="entry name" value="MAJOR FACILITATOR SUPERFAMILY (MFS) PROFILE DOMAIN-CONTAINING PROTEIN"/>
    <property type="match status" value="1"/>
</dbReference>
<keyword evidence="3 5" id="KW-1133">Transmembrane helix</keyword>
<feature type="transmembrane region" description="Helical" evidence="5">
    <location>
        <begin position="296"/>
        <end position="324"/>
    </location>
</feature>
<evidence type="ECO:0000256" key="6">
    <source>
        <dbReference type="SAM" id="SignalP"/>
    </source>
</evidence>
<evidence type="ECO:0000256" key="4">
    <source>
        <dbReference type="ARBA" id="ARBA00023136"/>
    </source>
</evidence>
<proteinExistence type="predicted"/>